<dbReference type="PANTHER" id="PTHR47331">
    <property type="entry name" value="PHD-TYPE DOMAIN-CONTAINING PROTEIN"/>
    <property type="match status" value="1"/>
</dbReference>
<dbReference type="GO" id="GO:0003676">
    <property type="term" value="F:nucleic acid binding"/>
    <property type="evidence" value="ECO:0007669"/>
    <property type="project" value="InterPro"/>
</dbReference>
<evidence type="ECO:0000259" key="1">
    <source>
        <dbReference type="Pfam" id="PF18701"/>
    </source>
</evidence>
<gene>
    <name evidence="2" type="ORF">RDWZM_009875</name>
</gene>
<comment type="caution">
    <text evidence="2">The sequence shown here is derived from an EMBL/GenBank/DDBJ whole genome shotgun (WGS) entry which is preliminary data.</text>
</comment>
<dbReference type="InterPro" id="IPR040676">
    <property type="entry name" value="DUF5641"/>
</dbReference>
<dbReference type="EMBL" id="JAPWDV010000004">
    <property type="protein sequence ID" value="KAJ6215375.1"/>
    <property type="molecule type" value="Genomic_DNA"/>
</dbReference>
<dbReference type="Pfam" id="PF18701">
    <property type="entry name" value="DUF5641"/>
    <property type="match status" value="1"/>
</dbReference>
<dbReference type="InterPro" id="IPR036397">
    <property type="entry name" value="RNaseH_sf"/>
</dbReference>
<reference evidence="2" key="1">
    <citation type="submission" date="2022-12" db="EMBL/GenBank/DDBJ databases">
        <title>Genome assemblies of Blomia tropicalis.</title>
        <authorList>
            <person name="Cui Y."/>
        </authorList>
    </citation>
    <scope>NUCLEOTIDE SEQUENCE</scope>
    <source>
        <tissue evidence="2">Adult mites</tissue>
    </source>
</reference>
<dbReference type="Proteomes" id="UP001142055">
    <property type="component" value="Chromosome 4"/>
</dbReference>
<feature type="domain" description="DUF5641" evidence="1">
    <location>
        <begin position="204"/>
        <end position="280"/>
    </location>
</feature>
<organism evidence="2 3">
    <name type="scientific">Blomia tropicalis</name>
    <name type="common">Mite</name>
    <dbReference type="NCBI Taxonomy" id="40697"/>
    <lineage>
        <taxon>Eukaryota</taxon>
        <taxon>Metazoa</taxon>
        <taxon>Ecdysozoa</taxon>
        <taxon>Arthropoda</taxon>
        <taxon>Chelicerata</taxon>
        <taxon>Arachnida</taxon>
        <taxon>Acari</taxon>
        <taxon>Acariformes</taxon>
        <taxon>Sarcoptiformes</taxon>
        <taxon>Astigmata</taxon>
        <taxon>Glycyphagoidea</taxon>
        <taxon>Echimyopodidae</taxon>
        <taxon>Blomia</taxon>
    </lineage>
</organism>
<evidence type="ECO:0000313" key="2">
    <source>
        <dbReference type="EMBL" id="KAJ6215375.1"/>
    </source>
</evidence>
<dbReference type="InterPro" id="IPR012337">
    <property type="entry name" value="RNaseH-like_sf"/>
</dbReference>
<keyword evidence="3" id="KW-1185">Reference proteome</keyword>
<dbReference type="SUPFAM" id="SSF53098">
    <property type="entry name" value="Ribonuclease H-like"/>
    <property type="match status" value="1"/>
</dbReference>
<evidence type="ECO:0000313" key="3">
    <source>
        <dbReference type="Proteomes" id="UP001142055"/>
    </source>
</evidence>
<proteinExistence type="predicted"/>
<accession>A0A9Q0M0M4</accession>
<protein>
    <recommendedName>
        <fullName evidence="1">DUF5641 domain-containing protein</fullName>
    </recommendedName>
</protein>
<name>A0A9Q0M0M4_BLOTA</name>
<dbReference type="Gene3D" id="3.30.420.10">
    <property type="entry name" value="Ribonuclease H-like superfamily/Ribonuclease H"/>
    <property type="match status" value="1"/>
</dbReference>
<dbReference type="AlphaFoldDB" id="A0A9Q0M0M4"/>
<sequence>MAQTNQLKKHPNDQTASIALKINQIKSCVTAKYRHIPTKCNIADVLSRGTTLTNLISLDPWWVGPIIPEESRFILDTHEHTQIIAVTRTDNARQQRPDLELNLKWLHLTASSPWRGGFYERLIRIIKDSLIGITYRSTITDEDLATSIVEIESFINSRPLFVHENETITPSHFFRGTSLRTIPPVSRETRGCIAPTDLIQDYLRSRRHVNAIWRTWKNAYLLQLRNFHINRGPESKWNLVTGDTVYVKTPGNLDTWPLGRIVHTYPLRDGATRTVDVQYYDRRRLVTKTKDVRTVIPLECANQPHQ</sequence>